<gene>
    <name evidence="2" type="ORF">OJ962_34300</name>
</gene>
<evidence type="ECO:0000259" key="1">
    <source>
        <dbReference type="Pfam" id="PF25535"/>
    </source>
</evidence>
<keyword evidence="3" id="KW-1185">Reference proteome</keyword>
<dbReference type="InterPro" id="IPR057679">
    <property type="entry name" value="DUF7919"/>
</dbReference>
<comment type="caution">
    <text evidence="2">The sequence shown here is derived from an EMBL/GenBank/DDBJ whole genome shotgun (WGS) entry which is preliminary data.</text>
</comment>
<feature type="domain" description="DUF7919" evidence="1">
    <location>
        <begin position="11"/>
        <end position="135"/>
    </location>
</feature>
<sequence>MTYIPDGDPFPDSCPYGTSPDNSAIAVGWLDDAHKFPTGPVPDGLLAALTELGIHEVNVTRGVHACAFCPKPTQPRERPSWIYARSKSVGDYLLGHGEIHVRGIDTQLFAAPTLVVHYVDAHGYQPPHAVIEAVLRTKATN</sequence>
<dbReference type="Proteomes" id="UP001147700">
    <property type="component" value="Unassembled WGS sequence"/>
</dbReference>
<evidence type="ECO:0000313" key="2">
    <source>
        <dbReference type="EMBL" id="MDA0142608.1"/>
    </source>
</evidence>
<reference evidence="2" key="1">
    <citation type="submission" date="2022-10" db="EMBL/GenBank/DDBJ databases">
        <title>The WGS of Solirubrobacter sp. CPCC 204708.</title>
        <authorList>
            <person name="Jiang Z."/>
        </authorList>
    </citation>
    <scope>NUCLEOTIDE SEQUENCE</scope>
    <source>
        <strain evidence="2">CPCC 204708</strain>
    </source>
</reference>
<protein>
    <recommendedName>
        <fullName evidence="1">DUF7919 domain-containing protein</fullName>
    </recommendedName>
</protein>
<evidence type="ECO:0000313" key="3">
    <source>
        <dbReference type="Proteomes" id="UP001147700"/>
    </source>
</evidence>
<organism evidence="2 3">
    <name type="scientific">Solirubrobacter deserti</name>
    <dbReference type="NCBI Taxonomy" id="2282478"/>
    <lineage>
        <taxon>Bacteria</taxon>
        <taxon>Bacillati</taxon>
        <taxon>Actinomycetota</taxon>
        <taxon>Thermoleophilia</taxon>
        <taxon>Solirubrobacterales</taxon>
        <taxon>Solirubrobacteraceae</taxon>
        <taxon>Solirubrobacter</taxon>
    </lineage>
</organism>
<dbReference type="EMBL" id="JAPCID010000126">
    <property type="protein sequence ID" value="MDA0142608.1"/>
    <property type="molecule type" value="Genomic_DNA"/>
</dbReference>
<name>A0ABT4RVI7_9ACTN</name>
<dbReference type="RefSeq" id="WP_202958902.1">
    <property type="nucleotide sequence ID" value="NZ_JAPCID010000126.1"/>
</dbReference>
<dbReference type="Pfam" id="PF25535">
    <property type="entry name" value="DUF7919"/>
    <property type="match status" value="1"/>
</dbReference>
<accession>A0ABT4RVI7</accession>
<proteinExistence type="predicted"/>